<feature type="domain" description="Pyrrolo-quinoline quinone repeat" evidence="2">
    <location>
        <begin position="149"/>
        <end position="264"/>
    </location>
</feature>
<proteinExistence type="predicted"/>
<name>A0A381ZMJ2_9ZZZZ</name>
<dbReference type="PANTHER" id="PTHR34512">
    <property type="entry name" value="CELL SURFACE PROTEIN"/>
    <property type="match status" value="1"/>
</dbReference>
<dbReference type="AlphaFoldDB" id="A0A381ZMJ2"/>
<dbReference type="Pfam" id="PF13360">
    <property type="entry name" value="PQQ_2"/>
    <property type="match status" value="2"/>
</dbReference>
<organism evidence="3">
    <name type="scientific">marine metagenome</name>
    <dbReference type="NCBI Taxonomy" id="408172"/>
    <lineage>
        <taxon>unclassified sequences</taxon>
        <taxon>metagenomes</taxon>
        <taxon>ecological metagenomes</taxon>
    </lineage>
</organism>
<sequence length="508" mass="56468">MVLRSIACSRTAVVCSLAFVIAVTAGAASRPGRSPSPDNWPQFRGPGAIPVSDNPDLPSTWSTTENVEWAAKVPGVGWSSPIIWDGKVFVTSAMSEAPMKQPSLGVDFSNDYVAELQALNIPGEEVERRVTARENELPNEIELSYGLFSYDLESGNLLWATRFHEGRPPVGRHRKNSYTSETPVTDGRAIYVYVAFQGLYAFDFDGNQLWAKRLSPHQVYLDFGAGSSPALHGSKLFILNDNEEQSFIAAYDKNTGKQLWYTPRRGLGSGMGRKSGWSTPFVWENEVRTEIVTLGPGWVISYDLDGDELWRMSRFSQTTIQSPFAWDGLLYVTSGAAGEQNKPIAAIRAGGSGDITPSDDATEGEFVAWYNRVAGGTYLPTPVLYKGGLYVLGDTGIFAMYDPKTGNRLYRVRIHPQARNFTASPWAYDGKIFVLNEEGDTFVIRAGEEFELLGINRLDEFSMATPAISGNRLLVRTQRTLYSIRKGREEERRARVKFQQLLDMVQYP</sequence>
<dbReference type="InterPro" id="IPR018391">
    <property type="entry name" value="PQQ_b-propeller_rpt"/>
</dbReference>
<accession>A0A381ZMJ2</accession>
<dbReference type="EMBL" id="UINC01021939">
    <property type="protein sequence ID" value="SVA90548.1"/>
    <property type="molecule type" value="Genomic_DNA"/>
</dbReference>
<gene>
    <name evidence="3" type="ORF">METZ01_LOCUS143402</name>
</gene>
<dbReference type="InterPro" id="IPR015943">
    <property type="entry name" value="WD40/YVTN_repeat-like_dom_sf"/>
</dbReference>
<dbReference type="Gene3D" id="2.40.128.630">
    <property type="match status" value="1"/>
</dbReference>
<feature type="domain" description="Pyrrolo-quinoline quinone repeat" evidence="2">
    <location>
        <begin position="297"/>
        <end position="445"/>
    </location>
</feature>
<protein>
    <recommendedName>
        <fullName evidence="2">Pyrrolo-quinoline quinone repeat domain-containing protein</fullName>
    </recommendedName>
</protein>
<feature type="region of interest" description="Disordered" evidence="1">
    <location>
        <begin position="28"/>
        <end position="53"/>
    </location>
</feature>
<dbReference type="InterPro" id="IPR002372">
    <property type="entry name" value="PQQ_rpt_dom"/>
</dbReference>
<dbReference type="SMART" id="SM00564">
    <property type="entry name" value="PQQ"/>
    <property type="match status" value="4"/>
</dbReference>
<evidence type="ECO:0000256" key="1">
    <source>
        <dbReference type="SAM" id="MobiDB-lite"/>
    </source>
</evidence>
<dbReference type="InterPro" id="IPR011047">
    <property type="entry name" value="Quinoprotein_ADH-like_sf"/>
</dbReference>
<dbReference type="SUPFAM" id="SSF50998">
    <property type="entry name" value="Quinoprotein alcohol dehydrogenase-like"/>
    <property type="match status" value="1"/>
</dbReference>
<evidence type="ECO:0000259" key="2">
    <source>
        <dbReference type="Pfam" id="PF13360"/>
    </source>
</evidence>
<dbReference type="Gene3D" id="2.130.10.10">
    <property type="entry name" value="YVTN repeat-like/Quinoprotein amine dehydrogenase"/>
    <property type="match status" value="1"/>
</dbReference>
<dbReference type="PANTHER" id="PTHR34512:SF30">
    <property type="entry name" value="OUTER MEMBRANE PROTEIN ASSEMBLY FACTOR BAMB"/>
    <property type="match status" value="1"/>
</dbReference>
<reference evidence="3" key="1">
    <citation type="submission" date="2018-05" db="EMBL/GenBank/DDBJ databases">
        <authorList>
            <person name="Lanie J.A."/>
            <person name="Ng W.-L."/>
            <person name="Kazmierczak K.M."/>
            <person name="Andrzejewski T.M."/>
            <person name="Davidsen T.M."/>
            <person name="Wayne K.J."/>
            <person name="Tettelin H."/>
            <person name="Glass J.I."/>
            <person name="Rusch D."/>
            <person name="Podicherti R."/>
            <person name="Tsui H.-C.T."/>
            <person name="Winkler M.E."/>
        </authorList>
    </citation>
    <scope>NUCLEOTIDE SEQUENCE</scope>
</reference>
<evidence type="ECO:0000313" key="3">
    <source>
        <dbReference type="EMBL" id="SVA90548.1"/>
    </source>
</evidence>